<feature type="non-terminal residue" evidence="2">
    <location>
        <position position="255"/>
    </location>
</feature>
<dbReference type="AlphaFoldDB" id="X0VQ83"/>
<sequence>YERGEAARLAGCVDDARRLYTYVPQGTRAFAAAREGMVELEGESSAPPRPEAEVESGQESSRQAVSDSLAHVATQARAARRQEQEEELNRLISRGTRQANQQAREILANPISEDLLSASEAAHWREQIDEVDQAIVRREQQALEAEQYRTRIVGLQESFTRANTVPHEDSLDAAWEYLTELQSLVVDEDALRLARLVAVHDSARAAWRTRVDFLEGQAHALIAQRMQSSLAQAESVLVELSCLVSENSSTLSSLR</sequence>
<proteinExistence type="predicted"/>
<evidence type="ECO:0000313" key="2">
    <source>
        <dbReference type="EMBL" id="GAG20514.1"/>
    </source>
</evidence>
<dbReference type="EMBL" id="BARS01038253">
    <property type="protein sequence ID" value="GAG20514.1"/>
    <property type="molecule type" value="Genomic_DNA"/>
</dbReference>
<organism evidence="2">
    <name type="scientific">marine sediment metagenome</name>
    <dbReference type="NCBI Taxonomy" id="412755"/>
    <lineage>
        <taxon>unclassified sequences</taxon>
        <taxon>metagenomes</taxon>
        <taxon>ecological metagenomes</taxon>
    </lineage>
</organism>
<feature type="compositionally biased region" description="Polar residues" evidence="1">
    <location>
        <begin position="57"/>
        <end position="66"/>
    </location>
</feature>
<name>X0VQ83_9ZZZZ</name>
<evidence type="ECO:0000256" key="1">
    <source>
        <dbReference type="SAM" id="MobiDB-lite"/>
    </source>
</evidence>
<accession>X0VQ83</accession>
<gene>
    <name evidence="2" type="ORF">S01H1_58554</name>
</gene>
<feature type="non-terminal residue" evidence="2">
    <location>
        <position position="1"/>
    </location>
</feature>
<reference evidence="2" key="1">
    <citation type="journal article" date="2014" name="Front. Microbiol.">
        <title>High frequency of phylogenetically diverse reductive dehalogenase-homologous genes in deep subseafloor sedimentary metagenomes.</title>
        <authorList>
            <person name="Kawai M."/>
            <person name="Futagami T."/>
            <person name="Toyoda A."/>
            <person name="Takaki Y."/>
            <person name="Nishi S."/>
            <person name="Hori S."/>
            <person name="Arai W."/>
            <person name="Tsubouchi T."/>
            <person name="Morono Y."/>
            <person name="Uchiyama I."/>
            <person name="Ito T."/>
            <person name="Fujiyama A."/>
            <person name="Inagaki F."/>
            <person name="Takami H."/>
        </authorList>
    </citation>
    <scope>NUCLEOTIDE SEQUENCE</scope>
    <source>
        <strain evidence="2">Expedition CK06-06</strain>
    </source>
</reference>
<comment type="caution">
    <text evidence="2">The sequence shown here is derived from an EMBL/GenBank/DDBJ whole genome shotgun (WGS) entry which is preliminary data.</text>
</comment>
<feature type="region of interest" description="Disordered" evidence="1">
    <location>
        <begin position="39"/>
        <end position="82"/>
    </location>
</feature>
<protein>
    <submittedName>
        <fullName evidence="2">Uncharacterized protein</fullName>
    </submittedName>
</protein>